<reference evidence="1" key="2">
    <citation type="submission" date="2016-05" db="EMBL/GenBank/DDBJ databases">
        <title>Comparative analysis highlights variable genome content of wheat rusts and divergence of the mating loci.</title>
        <authorList>
            <person name="Cuomo C.A."/>
            <person name="Bakkeren G."/>
            <person name="Szabo L."/>
            <person name="Khalil H."/>
            <person name="Joly D."/>
            <person name="Goldberg J."/>
            <person name="Young S."/>
            <person name="Zeng Q."/>
            <person name="Fellers J."/>
        </authorList>
    </citation>
    <scope>NUCLEOTIDE SEQUENCE [LARGE SCALE GENOMIC DNA]</scope>
    <source>
        <strain evidence="1">1-1 BBBD Race 1</strain>
    </source>
</reference>
<accession>A0A180FW26</accession>
<feature type="non-terminal residue" evidence="1">
    <location>
        <position position="171"/>
    </location>
</feature>
<keyword evidence="3" id="KW-1185">Reference proteome</keyword>
<reference evidence="2" key="4">
    <citation type="submission" date="2025-05" db="UniProtKB">
        <authorList>
            <consortium name="EnsemblFungi"/>
        </authorList>
    </citation>
    <scope>IDENTIFICATION</scope>
    <source>
        <strain evidence="2">isolate 1-1 / race 1 (BBBD)</strain>
    </source>
</reference>
<dbReference type="EMBL" id="ADAS02013815">
    <property type="protein sequence ID" value="OAV84704.1"/>
    <property type="molecule type" value="Genomic_DNA"/>
</dbReference>
<reference evidence="1" key="1">
    <citation type="submission" date="2009-11" db="EMBL/GenBank/DDBJ databases">
        <authorList>
            <consortium name="The Broad Institute Genome Sequencing Platform"/>
            <person name="Ward D."/>
            <person name="Feldgarden M."/>
            <person name="Earl A."/>
            <person name="Young S.K."/>
            <person name="Zeng Q."/>
            <person name="Koehrsen M."/>
            <person name="Alvarado L."/>
            <person name="Berlin A."/>
            <person name="Bochicchio J."/>
            <person name="Borenstein D."/>
            <person name="Chapman S.B."/>
            <person name="Chen Z."/>
            <person name="Engels R."/>
            <person name="Freedman E."/>
            <person name="Gellesch M."/>
            <person name="Goldberg J."/>
            <person name="Griggs A."/>
            <person name="Gujja S."/>
            <person name="Heilman E."/>
            <person name="Heiman D."/>
            <person name="Hepburn T."/>
            <person name="Howarth C."/>
            <person name="Jen D."/>
            <person name="Larson L."/>
            <person name="Lewis B."/>
            <person name="Mehta T."/>
            <person name="Park D."/>
            <person name="Pearson M."/>
            <person name="Roberts A."/>
            <person name="Saif S."/>
            <person name="Shea T."/>
            <person name="Shenoy N."/>
            <person name="Sisk P."/>
            <person name="Stolte C."/>
            <person name="Sykes S."/>
            <person name="Thomson T."/>
            <person name="Walk T."/>
            <person name="White J."/>
            <person name="Yandava C."/>
            <person name="Izard J."/>
            <person name="Baranova O.V."/>
            <person name="Blanton J.M."/>
            <person name="Tanner A.C."/>
            <person name="Dewhirst F.E."/>
            <person name="Haas B."/>
            <person name="Nusbaum C."/>
            <person name="Birren B."/>
        </authorList>
    </citation>
    <scope>NUCLEOTIDE SEQUENCE [LARGE SCALE GENOMIC DNA]</scope>
    <source>
        <strain evidence="1">1-1 BBBD Race 1</strain>
    </source>
</reference>
<dbReference type="AlphaFoldDB" id="A0A180FW26"/>
<protein>
    <submittedName>
        <fullName evidence="1 2">Uncharacterized protein</fullName>
    </submittedName>
</protein>
<evidence type="ECO:0000313" key="1">
    <source>
        <dbReference type="EMBL" id="OAV84704.1"/>
    </source>
</evidence>
<dbReference type="Proteomes" id="UP000005240">
    <property type="component" value="Unassembled WGS sequence"/>
</dbReference>
<dbReference type="EnsemblFungi" id="PTTG_11200-t43_1">
    <property type="protein sequence ID" value="PTTG_11200-t43_1-p1"/>
    <property type="gene ID" value="PTTG_11200"/>
</dbReference>
<organism evidence="1">
    <name type="scientific">Puccinia triticina (isolate 1-1 / race 1 (BBBD))</name>
    <name type="common">Brown leaf rust fungus</name>
    <dbReference type="NCBI Taxonomy" id="630390"/>
    <lineage>
        <taxon>Eukaryota</taxon>
        <taxon>Fungi</taxon>
        <taxon>Dikarya</taxon>
        <taxon>Basidiomycota</taxon>
        <taxon>Pucciniomycotina</taxon>
        <taxon>Pucciniomycetes</taxon>
        <taxon>Pucciniales</taxon>
        <taxon>Pucciniaceae</taxon>
        <taxon>Puccinia</taxon>
    </lineage>
</organism>
<proteinExistence type="predicted"/>
<reference evidence="2 3" key="3">
    <citation type="journal article" date="2017" name="G3 (Bethesda)">
        <title>Comparative analysis highlights variable genome content of wheat rusts and divergence of the mating loci.</title>
        <authorList>
            <person name="Cuomo C.A."/>
            <person name="Bakkeren G."/>
            <person name="Khalil H.B."/>
            <person name="Panwar V."/>
            <person name="Joly D."/>
            <person name="Linning R."/>
            <person name="Sakthikumar S."/>
            <person name="Song X."/>
            <person name="Adiconis X."/>
            <person name="Fan L."/>
            <person name="Goldberg J.M."/>
            <person name="Levin J.Z."/>
            <person name="Young S."/>
            <person name="Zeng Q."/>
            <person name="Anikster Y."/>
            <person name="Bruce M."/>
            <person name="Wang M."/>
            <person name="Yin C."/>
            <person name="McCallum B."/>
            <person name="Szabo L.J."/>
            <person name="Hulbert S."/>
            <person name="Chen X."/>
            <person name="Fellers J.P."/>
        </authorList>
    </citation>
    <scope>NUCLEOTIDE SEQUENCE</scope>
    <source>
        <strain evidence="2">isolate 1-1 / race 1 (BBBD)</strain>
        <strain evidence="3">Isolate 1-1 / race 1 (BBBD)</strain>
    </source>
</reference>
<evidence type="ECO:0000313" key="2">
    <source>
        <dbReference type="EnsemblFungi" id="PTTG_11200-t43_1-p1"/>
    </source>
</evidence>
<dbReference type="VEuPathDB" id="FungiDB:PTTG_11200"/>
<name>A0A180FW26_PUCT1</name>
<gene>
    <name evidence="1" type="ORF">PTTG_11200</name>
</gene>
<evidence type="ECO:0000313" key="3">
    <source>
        <dbReference type="Proteomes" id="UP000005240"/>
    </source>
</evidence>
<dbReference type="OrthoDB" id="10378622at2759"/>
<sequence length="171" mass="17757">MKNKDKFTKPSSAGRVAGKGLSTKWSLYYNAGGRKERKTSSESQSREVQELKAQVARIPEMVQEQVQQQLGTTLTAIVPTLIQGLQMWIAGGQQGPPPVPSFMANNSHNAQAAPLVSPAEAVLVSPAPTRALELNAPGCTPAGTSAASGPYVSCTPAVGGASTLAELDAIT</sequence>